<dbReference type="AlphaFoldDB" id="A0ABD1XN09"/>
<evidence type="ECO:0000256" key="2">
    <source>
        <dbReference type="ARBA" id="ARBA00023027"/>
    </source>
</evidence>
<accession>A0ABD1XN09</accession>
<dbReference type="PROSITE" id="PS50305">
    <property type="entry name" value="SIRTUIN"/>
    <property type="match status" value="1"/>
</dbReference>
<comment type="caution">
    <text evidence="3">Lacks conserved residue(s) required for the propagation of feature annotation.</text>
</comment>
<dbReference type="Gene3D" id="3.40.50.1220">
    <property type="entry name" value="TPP-binding domain"/>
    <property type="match status" value="1"/>
</dbReference>
<comment type="caution">
    <text evidence="5">The sequence shown here is derived from an EMBL/GenBank/DDBJ whole genome shotgun (WGS) entry which is preliminary data.</text>
</comment>
<dbReference type="PANTHER" id="PTHR11085">
    <property type="entry name" value="NAD-DEPENDENT PROTEIN DEACYLASE SIRTUIN-5, MITOCHONDRIAL-RELATED"/>
    <property type="match status" value="1"/>
</dbReference>
<protein>
    <recommendedName>
        <fullName evidence="4">Deacetylase sirtuin-type domain-containing protein</fullName>
    </recommendedName>
</protein>
<keyword evidence="2" id="KW-0520">NAD</keyword>
<dbReference type="InterPro" id="IPR026590">
    <property type="entry name" value="Ssirtuin_cat_dom"/>
</dbReference>
<dbReference type="Pfam" id="PF02146">
    <property type="entry name" value="SIR2"/>
    <property type="match status" value="1"/>
</dbReference>
<dbReference type="GO" id="GO:0016740">
    <property type="term" value="F:transferase activity"/>
    <property type="evidence" value="ECO:0007669"/>
    <property type="project" value="UniProtKB-KW"/>
</dbReference>
<dbReference type="InterPro" id="IPR026591">
    <property type="entry name" value="Sirtuin_cat_small_dom_sf"/>
</dbReference>
<dbReference type="Gene3D" id="3.30.1600.10">
    <property type="entry name" value="SIR2/SIRT2 'Small Domain"/>
    <property type="match status" value="1"/>
</dbReference>
<dbReference type="SUPFAM" id="SSF52467">
    <property type="entry name" value="DHS-like NAD/FAD-binding domain"/>
    <property type="match status" value="1"/>
</dbReference>
<keyword evidence="6" id="KW-1185">Reference proteome</keyword>
<sequence length="160" mass="18080">MIEKGREEKEETTGGAFAGRQSYCREILLLPKDGVCFESLRGKLLTKAQLWANKSYKKSHLGNKWKKPFAGSSHAKGIVLEKMMRRRRKSHDHRCIVSKAFPNASHYALAALQQRCKQEGKKFKLVTQNIDGLHMQAGSTEVVELHGSLWKARSCHCGDV</sequence>
<proteinExistence type="predicted"/>
<dbReference type="PANTHER" id="PTHR11085:SF13">
    <property type="entry name" value="NAD-DEPENDENT PROTEIN DEACYLASE"/>
    <property type="match status" value="1"/>
</dbReference>
<evidence type="ECO:0000313" key="5">
    <source>
        <dbReference type="EMBL" id="KAL2610324.1"/>
    </source>
</evidence>
<evidence type="ECO:0000313" key="6">
    <source>
        <dbReference type="Proteomes" id="UP001605036"/>
    </source>
</evidence>
<evidence type="ECO:0000256" key="1">
    <source>
        <dbReference type="ARBA" id="ARBA00022679"/>
    </source>
</evidence>
<dbReference type="InterPro" id="IPR050134">
    <property type="entry name" value="NAD-dep_sirtuin_deacylases"/>
</dbReference>
<reference evidence="5 6" key="1">
    <citation type="submission" date="2024-09" db="EMBL/GenBank/DDBJ databases">
        <title>Chromosome-scale assembly of Riccia fluitans.</title>
        <authorList>
            <person name="Paukszto L."/>
            <person name="Sawicki J."/>
            <person name="Karawczyk K."/>
            <person name="Piernik-Szablinska J."/>
            <person name="Szczecinska M."/>
            <person name="Mazdziarz M."/>
        </authorList>
    </citation>
    <scope>NUCLEOTIDE SEQUENCE [LARGE SCALE GENOMIC DNA]</scope>
    <source>
        <strain evidence="5">Rf_01</strain>
        <tissue evidence="5">Aerial parts of the thallus</tissue>
    </source>
</reference>
<dbReference type="EMBL" id="JBHFFA010000008">
    <property type="protein sequence ID" value="KAL2610324.1"/>
    <property type="molecule type" value="Genomic_DNA"/>
</dbReference>
<organism evidence="5 6">
    <name type="scientific">Riccia fluitans</name>
    <dbReference type="NCBI Taxonomy" id="41844"/>
    <lineage>
        <taxon>Eukaryota</taxon>
        <taxon>Viridiplantae</taxon>
        <taxon>Streptophyta</taxon>
        <taxon>Embryophyta</taxon>
        <taxon>Marchantiophyta</taxon>
        <taxon>Marchantiopsida</taxon>
        <taxon>Marchantiidae</taxon>
        <taxon>Marchantiales</taxon>
        <taxon>Ricciaceae</taxon>
        <taxon>Riccia</taxon>
    </lineage>
</organism>
<dbReference type="InterPro" id="IPR003000">
    <property type="entry name" value="Sirtuin"/>
</dbReference>
<evidence type="ECO:0000259" key="4">
    <source>
        <dbReference type="PROSITE" id="PS50305"/>
    </source>
</evidence>
<gene>
    <name evidence="5" type="ORF">R1flu_028897</name>
</gene>
<dbReference type="InterPro" id="IPR029035">
    <property type="entry name" value="DHS-like_NAD/FAD-binding_dom"/>
</dbReference>
<feature type="domain" description="Deacetylase sirtuin-type" evidence="4">
    <location>
        <begin position="1"/>
        <end position="160"/>
    </location>
</feature>
<name>A0ABD1XN09_9MARC</name>
<dbReference type="Proteomes" id="UP001605036">
    <property type="component" value="Unassembled WGS sequence"/>
</dbReference>
<evidence type="ECO:0000256" key="3">
    <source>
        <dbReference type="PROSITE-ProRule" id="PRU00236"/>
    </source>
</evidence>
<keyword evidence="1" id="KW-0808">Transferase</keyword>